<dbReference type="Gene3D" id="1.10.10.2840">
    <property type="entry name" value="PucR C-terminal helix-turn-helix domain"/>
    <property type="match status" value="1"/>
</dbReference>
<gene>
    <name evidence="4" type="ORF">SAMN06893097_101488</name>
</gene>
<evidence type="ECO:0000313" key="4">
    <source>
        <dbReference type="EMBL" id="SNX94691.1"/>
    </source>
</evidence>
<sequence length="639" mass="68046">MTGSAARPDRTGRPGTPADVLTRLLDVLADERPVAEIDALATRVRNAPDVPDRHVLLTAAEDARRIRHLLAQRERREAEMQALYETARDLTSLRDVDGTLHAIVDRVRRLLRADLTYIALVDEETGDAYMRVTSGARTAPIETVRQRPGMGIGGRVIETGQAVATADYLADPRLTLSPAVAAAVREEGIVGIVGVPMRLGSRVIGALFAADRRRRTFDQAEIALLSSLADHASVVMENARLFAGMRASTRELREVNSRLSEQRHVLERASAAHEQLMPLVLTRADLVQFAETVSRLLGGSVELLDTDARVLAAAAGPRPVPGPADGEDGGPAPRSAVVRVRAGKETFGSLRLTRATPISEAETRTLERAAQTAALLVLMERQTALLEEELRAELLDDLLADGTPDPDVVHRRAERLGVLRPGEPQVLVVCSAGTEVPLSSVLAAAAGLAGRSRGLASEHGGSVVLLLPGTDGGSTARTVAAELGRAVGVAVTAGASGSAETGTDLHPLHREAARSHRLLLALGREGDGATLQELGIVGQLLEGANPGQVQGVVDRVLGPLLAYDAENSAALFGTVEAYFASGQSPPEAARRLRVHVNTVYQRLERVDRVLGGTGWREPQGALEVQMALQLYRATVRSDR</sequence>
<dbReference type="RefSeq" id="WP_097204036.1">
    <property type="nucleotide sequence ID" value="NZ_JACHXB010000001.1"/>
</dbReference>
<dbReference type="Gene3D" id="3.30.450.40">
    <property type="match status" value="1"/>
</dbReference>
<proteinExistence type="inferred from homology"/>
<dbReference type="InterPro" id="IPR025736">
    <property type="entry name" value="PucR_C-HTH_dom"/>
</dbReference>
<evidence type="ECO:0000259" key="3">
    <source>
        <dbReference type="SMART" id="SM00065"/>
    </source>
</evidence>
<dbReference type="PANTHER" id="PTHR33744">
    <property type="entry name" value="CARBOHYDRATE DIACID REGULATOR"/>
    <property type="match status" value="1"/>
</dbReference>
<dbReference type="Proteomes" id="UP000219514">
    <property type="component" value="Unassembled WGS sequence"/>
</dbReference>
<dbReference type="OrthoDB" id="8026818at2"/>
<evidence type="ECO:0000256" key="1">
    <source>
        <dbReference type="ARBA" id="ARBA00006754"/>
    </source>
</evidence>
<evidence type="ECO:0000313" key="5">
    <source>
        <dbReference type="Proteomes" id="UP000219514"/>
    </source>
</evidence>
<dbReference type="PANTHER" id="PTHR33744:SF1">
    <property type="entry name" value="DNA-BINDING TRANSCRIPTIONAL ACTIVATOR ADER"/>
    <property type="match status" value="1"/>
</dbReference>
<dbReference type="InterPro" id="IPR051448">
    <property type="entry name" value="CdaR-like_regulators"/>
</dbReference>
<dbReference type="SMART" id="SM00065">
    <property type="entry name" value="GAF"/>
    <property type="match status" value="1"/>
</dbReference>
<dbReference type="InterPro" id="IPR003018">
    <property type="entry name" value="GAF"/>
</dbReference>
<name>A0A285E9E9_9ACTN</name>
<protein>
    <submittedName>
        <fullName evidence="4">PucR C-terminal helix-turn-helix domain-containing protein</fullName>
    </submittedName>
</protein>
<dbReference type="InterPro" id="IPR042070">
    <property type="entry name" value="PucR_C-HTH_sf"/>
</dbReference>
<dbReference type="InterPro" id="IPR029016">
    <property type="entry name" value="GAF-like_dom_sf"/>
</dbReference>
<evidence type="ECO:0000256" key="2">
    <source>
        <dbReference type="SAM" id="MobiDB-lite"/>
    </source>
</evidence>
<organism evidence="4 5">
    <name type="scientific">Geodermatophilus sabuli</name>
    <dbReference type="NCBI Taxonomy" id="1564158"/>
    <lineage>
        <taxon>Bacteria</taxon>
        <taxon>Bacillati</taxon>
        <taxon>Actinomycetota</taxon>
        <taxon>Actinomycetes</taxon>
        <taxon>Geodermatophilales</taxon>
        <taxon>Geodermatophilaceae</taxon>
        <taxon>Geodermatophilus</taxon>
    </lineage>
</organism>
<dbReference type="AlphaFoldDB" id="A0A285E9E9"/>
<feature type="region of interest" description="Disordered" evidence="2">
    <location>
        <begin position="315"/>
        <end position="334"/>
    </location>
</feature>
<dbReference type="Pfam" id="PF13185">
    <property type="entry name" value="GAF_2"/>
    <property type="match status" value="1"/>
</dbReference>
<dbReference type="InterPro" id="IPR041522">
    <property type="entry name" value="CdaR_GGDEF"/>
</dbReference>
<keyword evidence="5" id="KW-1185">Reference proteome</keyword>
<dbReference type="EMBL" id="OBDO01000001">
    <property type="protein sequence ID" value="SNX94691.1"/>
    <property type="molecule type" value="Genomic_DNA"/>
</dbReference>
<comment type="similarity">
    <text evidence="1">Belongs to the CdaR family.</text>
</comment>
<dbReference type="Pfam" id="PF13556">
    <property type="entry name" value="HTH_30"/>
    <property type="match status" value="1"/>
</dbReference>
<reference evidence="4 5" key="1">
    <citation type="submission" date="2017-09" db="EMBL/GenBank/DDBJ databases">
        <authorList>
            <person name="Ehlers B."/>
            <person name="Leendertz F.H."/>
        </authorList>
    </citation>
    <scope>NUCLEOTIDE SEQUENCE [LARGE SCALE GENOMIC DNA]</scope>
    <source>
        <strain evidence="4 5">DSM 46844</strain>
    </source>
</reference>
<dbReference type="Pfam" id="PF17853">
    <property type="entry name" value="GGDEF_2"/>
    <property type="match status" value="1"/>
</dbReference>
<accession>A0A285E9E9</accession>
<dbReference type="SUPFAM" id="SSF55781">
    <property type="entry name" value="GAF domain-like"/>
    <property type="match status" value="1"/>
</dbReference>
<feature type="domain" description="GAF" evidence="3">
    <location>
        <begin position="95"/>
        <end position="246"/>
    </location>
</feature>